<proteinExistence type="inferred from homology"/>
<accession>A0ABV1PPM6</accession>
<dbReference type="InterPro" id="IPR047689">
    <property type="entry name" value="CopD"/>
</dbReference>
<keyword evidence="4 6" id="KW-1133">Transmembrane helix</keyword>
<keyword evidence="2 6" id="KW-1003">Cell membrane</keyword>
<feature type="transmembrane region" description="Helical" evidence="6">
    <location>
        <begin position="46"/>
        <end position="68"/>
    </location>
</feature>
<keyword evidence="5 6" id="KW-0472">Membrane</keyword>
<feature type="transmembrane region" description="Helical" evidence="6">
    <location>
        <begin position="158"/>
        <end position="175"/>
    </location>
</feature>
<feature type="transmembrane region" description="Helical" evidence="6">
    <location>
        <begin position="270"/>
        <end position="288"/>
    </location>
</feature>
<dbReference type="NCBIfam" id="NF033808">
    <property type="entry name" value="copper_CopD"/>
    <property type="match status" value="1"/>
</dbReference>
<dbReference type="PANTHER" id="PTHR34820">
    <property type="entry name" value="INNER MEMBRANE PROTEIN YEBZ"/>
    <property type="match status" value="1"/>
</dbReference>
<keyword evidence="3 6" id="KW-0812">Transmembrane</keyword>
<evidence type="ECO:0000313" key="9">
    <source>
        <dbReference type="Proteomes" id="UP001447374"/>
    </source>
</evidence>
<dbReference type="Proteomes" id="UP001447374">
    <property type="component" value="Unassembled WGS sequence"/>
</dbReference>
<evidence type="ECO:0000259" key="7">
    <source>
        <dbReference type="Pfam" id="PF05425"/>
    </source>
</evidence>
<feature type="transmembrane region" description="Helical" evidence="6">
    <location>
        <begin position="117"/>
        <end position="138"/>
    </location>
</feature>
<feature type="transmembrane region" description="Helical" evidence="6">
    <location>
        <begin position="196"/>
        <end position="218"/>
    </location>
</feature>
<dbReference type="InterPro" id="IPR032694">
    <property type="entry name" value="CopC/D"/>
</dbReference>
<comment type="caution">
    <text evidence="8">The sequence shown here is derived from an EMBL/GenBank/DDBJ whole genome shotgun (WGS) entry which is preliminary data.</text>
</comment>
<dbReference type="PANTHER" id="PTHR34820:SF4">
    <property type="entry name" value="INNER MEMBRANE PROTEIN YEBZ"/>
    <property type="match status" value="1"/>
</dbReference>
<comment type="function">
    <text evidence="6">Involved in copper resistance.</text>
</comment>
<evidence type="ECO:0000256" key="6">
    <source>
        <dbReference type="RuleBase" id="RU369037"/>
    </source>
</evidence>
<reference evidence="8 9" key="1">
    <citation type="submission" date="2024-06" db="EMBL/GenBank/DDBJ databases">
        <title>Fanconibacter daqui strain Q02 whole shotgun sequencing project.</title>
        <authorList>
            <person name="Rodrigues J.W.A."/>
            <person name="Viana L.C."/>
            <person name="Vieira E.C."/>
            <person name="Souza F.O.L."/>
            <person name="Alegria O.C."/>
            <person name="Patroca S."/>
            <person name="Cruz A.C.R."/>
            <person name="Nunes A.R.C."/>
        </authorList>
    </citation>
    <scope>NUCLEOTIDE SEQUENCE [LARGE SCALE GENOMIC DNA]</scope>
    <source>
        <strain evidence="8 9">Q02</strain>
    </source>
</reference>
<feature type="transmembrane region" description="Helical" evidence="6">
    <location>
        <begin position="224"/>
        <end position="249"/>
    </location>
</feature>
<feature type="domain" description="Copper resistance protein D" evidence="7">
    <location>
        <begin position="187"/>
        <end position="284"/>
    </location>
</feature>
<keyword evidence="6" id="KW-0186">Copper</keyword>
<keyword evidence="9" id="KW-1185">Reference proteome</keyword>
<comment type="similarity">
    <text evidence="6">Belongs to the CopD family.</text>
</comment>
<keyword evidence="6" id="KW-0997">Cell inner membrane</keyword>
<comment type="subcellular location">
    <subcellularLocation>
        <location evidence="6">Cell inner membrane</location>
        <topology evidence="6">Multi-pass membrane protein</topology>
    </subcellularLocation>
    <subcellularLocation>
        <location evidence="1">Cell membrane</location>
        <topology evidence="1">Multi-pass membrane protein</topology>
    </subcellularLocation>
</comment>
<evidence type="ECO:0000256" key="4">
    <source>
        <dbReference type="ARBA" id="ARBA00022989"/>
    </source>
</evidence>
<evidence type="ECO:0000313" key="8">
    <source>
        <dbReference type="EMBL" id="MER0126804.1"/>
    </source>
</evidence>
<feature type="transmembrane region" description="Helical" evidence="6">
    <location>
        <begin position="94"/>
        <end position="110"/>
    </location>
</feature>
<dbReference type="InterPro" id="IPR008457">
    <property type="entry name" value="Cu-R_CopD_dom"/>
</dbReference>
<dbReference type="RefSeq" id="WP_349951366.1">
    <property type="nucleotide sequence ID" value="NZ_JBEHGX010000007.1"/>
</dbReference>
<name>A0ABV1PPM6_9ENTR</name>
<gene>
    <name evidence="8" type="primary">copD</name>
    <name evidence="8" type="ORF">ABQG75_13770</name>
</gene>
<feature type="transmembrane region" description="Helical" evidence="6">
    <location>
        <begin position="12"/>
        <end position="34"/>
    </location>
</feature>
<dbReference type="Pfam" id="PF05425">
    <property type="entry name" value="CopD"/>
    <property type="match status" value="1"/>
</dbReference>
<sequence length="291" mass="31795">MLPTAFVALRFIHFAALMLALGATLCVSLLAPAALRQPLKKRLVSFWRAALLCNAVSALLMLAVQAGLMGDGLKDSLDPQVWLAVLATRFGNNWLWQMVLAVVTLVAAWLKPRGGAALLSLLVAVQLALLASVGHAAMHEGMTGALHRLNHAVHLLCAAWWLGGLWPLLVCMRLARRTRWREAAIVAMMRFSRYGHLAVAGVLLTGALNAAFILGLHWPMQSGYVRLLIVKIALVAMMVAIALWNRYVLVPRFRNGQGEAQQRFVQLTQLEMALGALVLAAVSLFATWEPF</sequence>
<organism evidence="8 9">
    <name type="scientific">Franconibacter daqui</name>
    <dbReference type="NCBI Taxonomy" id="2047724"/>
    <lineage>
        <taxon>Bacteria</taxon>
        <taxon>Pseudomonadati</taxon>
        <taxon>Pseudomonadota</taxon>
        <taxon>Gammaproteobacteria</taxon>
        <taxon>Enterobacterales</taxon>
        <taxon>Enterobacteriaceae</taxon>
        <taxon>Franconibacter</taxon>
    </lineage>
</organism>
<evidence type="ECO:0000256" key="2">
    <source>
        <dbReference type="ARBA" id="ARBA00022475"/>
    </source>
</evidence>
<evidence type="ECO:0000256" key="1">
    <source>
        <dbReference type="ARBA" id="ARBA00004651"/>
    </source>
</evidence>
<protein>
    <recommendedName>
        <fullName evidence="6">Copper resistance protein D</fullName>
    </recommendedName>
</protein>
<dbReference type="EMBL" id="JBEHGX010000007">
    <property type="protein sequence ID" value="MER0126804.1"/>
    <property type="molecule type" value="Genomic_DNA"/>
</dbReference>
<evidence type="ECO:0000256" key="5">
    <source>
        <dbReference type="ARBA" id="ARBA00023136"/>
    </source>
</evidence>
<evidence type="ECO:0000256" key="3">
    <source>
        <dbReference type="ARBA" id="ARBA00022692"/>
    </source>
</evidence>